<reference evidence="1 2" key="1">
    <citation type="journal article" date="2019" name="Sci. Rep.">
        <title>Orb-weaving spider Araneus ventricosus genome elucidates the spidroin gene catalogue.</title>
        <authorList>
            <person name="Kono N."/>
            <person name="Nakamura H."/>
            <person name="Ohtoshi R."/>
            <person name="Moran D.A.P."/>
            <person name="Shinohara A."/>
            <person name="Yoshida Y."/>
            <person name="Fujiwara M."/>
            <person name="Mori M."/>
            <person name="Tomita M."/>
            <person name="Arakawa K."/>
        </authorList>
    </citation>
    <scope>NUCLEOTIDE SEQUENCE [LARGE SCALE GENOMIC DNA]</scope>
</reference>
<organism evidence="1 2">
    <name type="scientific">Araneus ventricosus</name>
    <name type="common">Orbweaver spider</name>
    <name type="synonym">Epeira ventricosa</name>
    <dbReference type="NCBI Taxonomy" id="182803"/>
    <lineage>
        <taxon>Eukaryota</taxon>
        <taxon>Metazoa</taxon>
        <taxon>Ecdysozoa</taxon>
        <taxon>Arthropoda</taxon>
        <taxon>Chelicerata</taxon>
        <taxon>Arachnida</taxon>
        <taxon>Araneae</taxon>
        <taxon>Araneomorphae</taxon>
        <taxon>Entelegynae</taxon>
        <taxon>Araneoidea</taxon>
        <taxon>Araneidae</taxon>
        <taxon>Araneus</taxon>
    </lineage>
</organism>
<comment type="caution">
    <text evidence="1">The sequence shown here is derived from an EMBL/GenBank/DDBJ whole genome shotgun (WGS) entry which is preliminary data.</text>
</comment>
<dbReference type="Proteomes" id="UP000499080">
    <property type="component" value="Unassembled WGS sequence"/>
</dbReference>
<accession>A0A4Y2ILV9</accession>
<protein>
    <submittedName>
        <fullName evidence="1">Uncharacterized protein</fullName>
    </submittedName>
</protein>
<name>A0A4Y2ILV9_ARAVE</name>
<evidence type="ECO:0000313" key="2">
    <source>
        <dbReference type="Proteomes" id="UP000499080"/>
    </source>
</evidence>
<keyword evidence="2" id="KW-1185">Reference proteome</keyword>
<dbReference type="AlphaFoldDB" id="A0A4Y2ILV9"/>
<evidence type="ECO:0000313" key="1">
    <source>
        <dbReference type="EMBL" id="GBM78803.1"/>
    </source>
</evidence>
<gene>
    <name evidence="1" type="ORF">AVEN_250912_1</name>
</gene>
<proteinExistence type="predicted"/>
<sequence>MIRSFHKEYCINLSMQKKSEFDYLGQRKKNQHKKSNKGTESLDAKRMRLKNIKVLEGLDEDDQMFLDGKGMRQKDMISNVWFDDVQFVPENNSERFIFFALE</sequence>
<dbReference type="EMBL" id="BGPR01002780">
    <property type="protein sequence ID" value="GBM78803.1"/>
    <property type="molecule type" value="Genomic_DNA"/>
</dbReference>